<dbReference type="eggNOG" id="KOG0254">
    <property type="taxonomic scope" value="Eukaryota"/>
</dbReference>
<evidence type="ECO:0000256" key="4">
    <source>
        <dbReference type="ARBA" id="ARBA00023136"/>
    </source>
</evidence>
<name>S9W305_SCHCR</name>
<dbReference type="OMA" id="NQWRWGY"/>
<feature type="transmembrane region" description="Helical" evidence="5">
    <location>
        <begin position="557"/>
        <end position="576"/>
    </location>
</feature>
<feature type="transmembrane region" description="Helical" evidence="5">
    <location>
        <begin position="222"/>
        <end position="245"/>
    </location>
</feature>
<organism evidence="7 8">
    <name type="scientific">Schizosaccharomyces cryophilus (strain OY26 / ATCC MYA-4695 / CBS 11777 / NBRC 106824 / NRRL Y48691)</name>
    <name type="common">Fission yeast</name>
    <dbReference type="NCBI Taxonomy" id="653667"/>
    <lineage>
        <taxon>Eukaryota</taxon>
        <taxon>Fungi</taxon>
        <taxon>Dikarya</taxon>
        <taxon>Ascomycota</taxon>
        <taxon>Taphrinomycotina</taxon>
        <taxon>Schizosaccharomycetes</taxon>
        <taxon>Schizosaccharomycetales</taxon>
        <taxon>Schizosaccharomycetaceae</taxon>
        <taxon>Schizosaccharomyces</taxon>
    </lineage>
</organism>
<feature type="transmembrane region" description="Helical" evidence="5">
    <location>
        <begin position="192"/>
        <end position="216"/>
    </location>
</feature>
<dbReference type="AlphaFoldDB" id="S9W305"/>
<dbReference type="Proteomes" id="UP000015464">
    <property type="component" value="Unassembled WGS sequence"/>
</dbReference>
<dbReference type="Pfam" id="PF07690">
    <property type="entry name" value="MFS_1"/>
    <property type="match status" value="1"/>
</dbReference>
<proteinExistence type="predicted"/>
<dbReference type="HOGENOM" id="CLU_012970_2_2_1"/>
<feature type="transmembrane region" description="Helical" evidence="5">
    <location>
        <begin position="347"/>
        <end position="368"/>
    </location>
</feature>
<dbReference type="Gene3D" id="1.20.1250.20">
    <property type="entry name" value="MFS general substrate transporter like domains"/>
    <property type="match status" value="2"/>
</dbReference>
<dbReference type="InterPro" id="IPR036259">
    <property type="entry name" value="MFS_trans_sf"/>
</dbReference>
<feature type="transmembrane region" description="Helical" evidence="5">
    <location>
        <begin position="65"/>
        <end position="83"/>
    </location>
</feature>
<dbReference type="InterPro" id="IPR011701">
    <property type="entry name" value="MFS"/>
</dbReference>
<feature type="transmembrane region" description="Helical" evidence="5">
    <location>
        <begin position="158"/>
        <end position="180"/>
    </location>
</feature>
<dbReference type="RefSeq" id="XP_013022210.1">
    <property type="nucleotide sequence ID" value="XM_013166756.1"/>
</dbReference>
<protein>
    <submittedName>
        <fullName evidence="7">Siderophore-iron transporter Str3</fullName>
    </submittedName>
</protein>
<evidence type="ECO:0000256" key="3">
    <source>
        <dbReference type="ARBA" id="ARBA00022989"/>
    </source>
</evidence>
<feature type="transmembrane region" description="Helical" evidence="5">
    <location>
        <begin position="454"/>
        <end position="473"/>
    </location>
</feature>
<reference evidence="7 8" key="1">
    <citation type="journal article" date="2011" name="Science">
        <title>Comparative functional genomics of the fission yeasts.</title>
        <authorList>
            <person name="Rhind N."/>
            <person name="Chen Z."/>
            <person name="Yassour M."/>
            <person name="Thompson D.A."/>
            <person name="Haas B.J."/>
            <person name="Habib N."/>
            <person name="Wapinski I."/>
            <person name="Roy S."/>
            <person name="Lin M.F."/>
            <person name="Heiman D.I."/>
            <person name="Young S.K."/>
            <person name="Furuya K."/>
            <person name="Guo Y."/>
            <person name="Pidoux A."/>
            <person name="Chen H.M."/>
            <person name="Robbertse B."/>
            <person name="Goldberg J.M."/>
            <person name="Aoki K."/>
            <person name="Bayne E.H."/>
            <person name="Berlin A.M."/>
            <person name="Desjardins C.A."/>
            <person name="Dobbs E."/>
            <person name="Dukaj L."/>
            <person name="Fan L."/>
            <person name="FitzGerald M.G."/>
            <person name="French C."/>
            <person name="Gujja S."/>
            <person name="Hansen K."/>
            <person name="Keifenheim D."/>
            <person name="Levin J.Z."/>
            <person name="Mosher R.A."/>
            <person name="Mueller C.A."/>
            <person name="Pfiffner J."/>
            <person name="Priest M."/>
            <person name="Russ C."/>
            <person name="Smialowska A."/>
            <person name="Swoboda P."/>
            <person name="Sykes S.M."/>
            <person name="Vaughn M."/>
            <person name="Vengrova S."/>
            <person name="Yoder R."/>
            <person name="Zeng Q."/>
            <person name="Allshire R."/>
            <person name="Baulcombe D."/>
            <person name="Birren B.W."/>
            <person name="Brown W."/>
            <person name="Ekwall K."/>
            <person name="Kellis M."/>
            <person name="Leatherwood J."/>
            <person name="Levin H."/>
            <person name="Margalit H."/>
            <person name="Martienssen R."/>
            <person name="Nieduszynski C.A."/>
            <person name="Spatafora J.W."/>
            <person name="Friedman N."/>
            <person name="Dalgaard J.Z."/>
            <person name="Baumann P."/>
            <person name="Niki H."/>
            <person name="Regev A."/>
            <person name="Nusbaum C."/>
        </authorList>
    </citation>
    <scope>NUCLEOTIDE SEQUENCE [LARGE SCALE GENOMIC DNA]</scope>
    <source>
        <strain evidence="8">OY26 / ATCC MYA-4695 / CBS 11777 / NBRC 106824 / NRRL Y48691</strain>
    </source>
</reference>
<feature type="transmembrane region" description="Helical" evidence="5">
    <location>
        <begin position="315"/>
        <end position="335"/>
    </location>
</feature>
<dbReference type="PANTHER" id="PTHR23501:SF58">
    <property type="entry name" value="LOW AFFINITY HEME TRANSPORTER STR3"/>
    <property type="match status" value="1"/>
</dbReference>
<evidence type="ECO:0000259" key="6">
    <source>
        <dbReference type="PROSITE" id="PS50850"/>
    </source>
</evidence>
<gene>
    <name evidence="7" type="ORF">SPOG_01651</name>
</gene>
<comment type="subcellular location">
    <subcellularLocation>
        <location evidence="1">Membrane</location>
        <topology evidence="1">Multi-pass membrane protein</topology>
    </subcellularLocation>
</comment>
<feature type="transmembrane region" description="Helical" evidence="5">
    <location>
        <begin position="277"/>
        <end position="303"/>
    </location>
</feature>
<dbReference type="SUPFAM" id="SSF103473">
    <property type="entry name" value="MFS general substrate transporter"/>
    <property type="match status" value="1"/>
</dbReference>
<dbReference type="GO" id="GO:0020037">
    <property type="term" value="F:heme binding"/>
    <property type="evidence" value="ECO:0007669"/>
    <property type="project" value="EnsemblFungi"/>
</dbReference>
<dbReference type="GeneID" id="25035978"/>
<keyword evidence="4 5" id="KW-0472">Membrane</keyword>
<evidence type="ECO:0000256" key="1">
    <source>
        <dbReference type="ARBA" id="ARBA00004141"/>
    </source>
</evidence>
<keyword evidence="2 5" id="KW-0812">Transmembrane</keyword>
<dbReference type="STRING" id="653667.S9W305"/>
<evidence type="ECO:0000256" key="2">
    <source>
        <dbReference type="ARBA" id="ARBA00022692"/>
    </source>
</evidence>
<dbReference type="GO" id="GO:0005886">
    <property type="term" value="C:plasma membrane"/>
    <property type="evidence" value="ECO:0007669"/>
    <property type="project" value="EnsemblFungi"/>
</dbReference>
<sequence>MKQSSETEDPLRKGKEIETEKFPLNSVTLLAQGYKDDKETYFQKRGVIKIEETRKYINRSKKGKLLAYTFGFSILVCAWAYAIQSSTTSSYQVYATSSFNRQSLVSTLEIATSVISAVCKPILGKISDVTSRPLTYAFVLMLYAIGFTVIASSKTISAYVIGTVFVAIGGSGLDFLNSVIVGDLTPLKWRGFATSILSTPFIFTVWFSGLIVQGILDHNWRWGYGMFAIIMPVVLVPAIVILSYLERSAVAEFKSKKEECPTENITKSSKLRNVYQALLEVDVFGLILLGFGFSLLLLPFSLVSYAKNGWRNPSMIAMIIVGGIILIIFGLYELFLAPYPLCPRRILFNKTFMMAVVIDFFYYFGGYIQSLYQNTYIWIIKDWSYRDLSYFSNIMTVALCLFGLLAGVIHRSTHRYKFLQIIGLAIKIVGYAILVRPGRATTNTVSLAFSEALIGLGGSFSVVGTSVASQASVPHQDLATVISTLNLWTQIGGAIGSAIAAPIYSSKVPKYLREYMPSNVTQANITSFYSNTDLIREYPMNSDIRQGAINAYSKSMFYLYAPALGISFISFIAAFFQTNYFLGNQQNAVEDSEEPDERRRDHKIEQLLV</sequence>
<evidence type="ECO:0000256" key="5">
    <source>
        <dbReference type="SAM" id="Phobius"/>
    </source>
</evidence>
<evidence type="ECO:0000313" key="7">
    <source>
        <dbReference type="EMBL" id="EPY52325.1"/>
    </source>
</evidence>
<keyword evidence="3 5" id="KW-1133">Transmembrane helix</keyword>
<dbReference type="PROSITE" id="PS50850">
    <property type="entry name" value="MFS"/>
    <property type="match status" value="1"/>
</dbReference>
<dbReference type="GO" id="GO:1904334">
    <property type="term" value="P:heme import across plasma membrane"/>
    <property type="evidence" value="ECO:0007669"/>
    <property type="project" value="EnsemblFungi"/>
</dbReference>
<evidence type="ECO:0000313" key="8">
    <source>
        <dbReference type="Proteomes" id="UP000015464"/>
    </source>
</evidence>
<feature type="transmembrane region" description="Helical" evidence="5">
    <location>
        <begin position="135"/>
        <end position="152"/>
    </location>
</feature>
<feature type="transmembrane region" description="Helical" evidence="5">
    <location>
        <begin position="485"/>
        <end position="504"/>
    </location>
</feature>
<feature type="transmembrane region" description="Helical" evidence="5">
    <location>
        <begin position="416"/>
        <end position="434"/>
    </location>
</feature>
<feature type="transmembrane region" description="Helical" evidence="5">
    <location>
        <begin position="388"/>
        <end position="409"/>
    </location>
</feature>
<feature type="domain" description="Major facilitator superfamily (MFS) profile" evidence="6">
    <location>
        <begin position="66"/>
        <end position="579"/>
    </location>
</feature>
<keyword evidence="8" id="KW-1185">Reference proteome</keyword>
<dbReference type="GO" id="GO:0015232">
    <property type="term" value="F:heme transmembrane transporter activity"/>
    <property type="evidence" value="ECO:0007669"/>
    <property type="project" value="EnsemblFungi"/>
</dbReference>
<dbReference type="OrthoDB" id="4078873at2759"/>
<dbReference type="PANTHER" id="PTHR23501">
    <property type="entry name" value="MAJOR FACILITATOR SUPERFAMILY"/>
    <property type="match status" value="1"/>
</dbReference>
<dbReference type="InterPro" id="IPR020846">
    <property type="entry name" value="MFS_dom"/>
</dbReference>
<dbReference type="EMBL" id="KE546989">
    <property type="protein sequence ID" value="EPY52325.1"/>
    <property type="molecule type" value="Genomic_DNA"/>
</dbReference>
<accession>S9W305</accession>